<feature type="chain" id="PRO_5015960135" evidence="1">
    <location>
        <begin position="27"/>
        <end position="200"/>
    </location>
</feature>
<evidence type="ECO:0000313" key="2">
    <source>
        <dbReference type="EMBL" id="GBF91228.1"/>
    </source>
</evidence>
<keyword evidence="3" id="KW-1185">Reference proteome</keyword>
<protein>
    <submittedName>
        <fullName evidence="2">Uncharacterized protein</fullName>
    </submittedName>
</protein>
<accession>A0A2V0NU90</accession>
<dbReference type="Proteomes" id="UP000247498">
    <property type="component" value="Unassembled WGS sequence"/>
</dbReference>
<evidence type="ECO:0000313" key="3">
    <source>
        <dbReference type="Proteomes" id="UP000247498"/>
    </source>
</evidence>
<organism evidence="2 3">
    <name type="scientific">Raphidocelis subcapitata</name>
    <dbReference type="NCBI Taxonomy" id="307507"/>
    <lineage>
        <taxon>Eukaryota</taxon>
        <taxon>Viridiplantae</taxon>
        <taxon>Chlorophyta</taxon>
        <taxon>core chlorophytes</taxon>
        <taxon>Chlorophyceae</taxon>
        <taxon>CS clade</taxon>
        <taxon>Sphaeropleales</taxon>
        <taxon>Selenastraceae</taxon>
        <taxon>Raphidocelis</taxon>
    </lineage>
</organism>
<dbReference type="InParanoid" id="A0A2V0NU90"/>
<reference evidence="2 3" key="1">
    <citation type="journal article" date="2018" name="Sci. Rep.">
        <title>Raphidocelis subcapitata (=Pseudokirchneriella subcapitata) provides an insight into genome evolution and environmental adaptations in the Sphaeropleales.</title>
        <authorList>
            <person name="Suzuki S."/>
            <person name="Yamaguchi H."/>
            <person name="Nakajima N."/>
            <person name="Kawachi M."/>
        </authorList>
    </citation>
    <scope>NUCLEOTIDE SEQUENCE [LARGE SCALE GENOMIC DNA]</scope>
    <source>
        <strain evidence="2 3">NIES-35</strain>
    </source>
</reference>
<sequence length="200" mass="19838">MPTRAAAARALLLAAALAAAAAGAAAAAPEPSSGESPAPKPEAFFDHTLNTAGPACIKRFYNMAGSLYAPGSACPGLIQRAAAATAPDQCPEGAADIGSPLQRCFNATEAAIDAWVGFVTDCPVLRIEERRPGGLFSAAGPSCLPKFLSPQHFRSSYLDGPPVQIAVASAVSEAVRAGGAPLAAAAAAAAWAAAATVLLA</sequence>
<dbReference type="AlphaFoldDB" id="A0A2V0NU90"/>
<gene>
    <name evidence="2" type="ORF">Rsub_03548</name>
</gene>
<feature type="signal peptide" evidence="1">
    <location>
        <begin position="1"/>
        <end position="26"/>
    </location>
</feature>
<keyword evidence="1" id="KW-0732">Signal</keyword>
<dbReference type="EMBL" id="BDRX01000023">
    <property type="protein sequence ID" value="GBF91228.1"/>
    <property type="molecule type" value="Genomic_DNA"/>
</dbReference>
<evidence type="ECO:0000256" key="1">
    <source>
        <dbReference type="SAM" id="SignalP"/>
    </source>
</evidence>
<name>A0A2V0NU90_9CHLO</name>
<proteinExistence type="predicted"/>
<comment type="caution">
    <text evidence="2">The sequence shown here is derived from an EMBL/GenBank/DDBJ whole genome shotgun (WGS) entry which is preliminary data.</text>
</comment>